<gene>
    <name evidence="2" type="ORF">PCOR1329_LOCUS73891</name>
</gene>
<organism evidence="2 3">
    <name type="scientific">Prorocentrum cordatum</name>
    <dbReference type="NCBI Taxonomy" id="2364126"/>
    <lineage>
        <taxon>Eukaryota</taxon>
        <taxon>Sar</taxon>
        <taxon>Alveolata</taxon>
        <taxon>Dinophyceae</taxon>
        <taxon>Prorocentrales</taxon>
        <taxon>Prorocentraceae</taxon>
        <taxon>Prorocentrum</taxon>
    </lineage>
</organism>
<sequence length="513" mass="54166">MEGGGGWAAAAADADAAAAAASDAAAASWADAAAQAAEALAGGGWAALAADAAAVADDGLEAAPLAPADGGDEGGPPPPQRDVYGHGLDVEELKAPAAATGARRKATWLPLAPLRKKLKGAEVLPAGGAGPAALPAVAIAAAAAAAADVDEEAAALFGDWTDDGDAVEPAPEEDAQIVPFDAAEPMPDGIGARRDADDADDAGHRHGVVATIVGQMAAIMRSKMTHRAVEVECPKQRGMLNYWLYLKGSTLPFSQECALLKGRGCHLMAKQLCEGVQSRGGRLISWTECLRYDETPMHMRLSGQVGTVVLSSSCKSAHVAKILNTERVYAMLVWFLEVGYYGVRIPLETPVQSVSRTTGEVLGDAIMASQPPMKEVPEMFDRRQRLVCTDGASGISRLERNLERVSDGSSSTLRTKCEVHMVHKWFKSCFHHVACDTSCMVNAAKALRWHDGMRSFRATLRNVVESSLVHYPDEKPSAVNTAYSTKVLDLFMAEKSARNRIRRCVILSLASGD</sequence>
<protein>
    <submittedName>
        <fullName evidence="2">Uncharacterized protein</fullName>
    </submittedName>
</protein>
<evidence type="ECO:0000313" key="3">
    <source>
        <dbReference type="Proteomes" id="UP001189429"/>
    </source>
</evidence>
<evidence type="ECO:0000256" key="1">
    <source>
        <dbReference type="SAM" id="MobiDB-lite"/>
    </source>
</evidence>
<dbReference type="Proteomes" id="UP001189429">
    <property type="component" value="Unassembled WGS sequence"/>
</dbReference>
<evidence type="ECO:0000313" key="2">
    <source>
        <dbReference type="EMBL" id="CAK0895006.1"/>
    </source>
</evidence>
<proteinExistence type="predicted"/>
<reference evidence="2" key="1">
    <citation type="submission" date="2023-10" db="EMBL/GenBank/DDBJ databases">
        <authorList>
            <person name="Chen Y."/>
            <person name="Shah S."/>
            <person name="Dougan E. K."/>
            <person name="Thang M."/>
            <person name="Chan C."/>
        </authorList>
    </citation>
    <scope>NUCLEOTIDE SEQUENCE [LARGE SCALE GENOMIC DNA]</scope>
</reference>
<accession>A0ABN9X6G5</accession>
<name>A0ABN9X6G5_9DINO</name>
<comment type="caution">
    <text evidence="2">The sequence shown here is derived from an EMBL/GenBank/DDBJ whole genome shotgun (WGS) entry which is preliminary data.</text>
</comment>
<feature type="non-terminal residue" evidence="2">
    <location>
        <position position="513"/>
    </location>
</feature>
<dbReference type="EMBL" id="CAUYUJ010019978">
    <property type="protein sequence ID" value="CAK0895006.1"/>
    <property type="molecule type" value="Genomic_DNA"/>
</dbReference>
<feature type="region of interest" description="Disordered" evidence="1">
    <location>
        <begin position="61"/>
        <end position="85"/>
    </location>
</feature>
<keyword evidence="3" id="KW-1185">Reference proteome</keyword>